<proteinExistence type="predicted"/>
<dbReference type="Proteomes" id="UP000735302">
    <property type="component" value="Unassembled WGS sequence"/>
</dbReference>
<reference evidence="1 2" key="1">
    <citation type="journal article" date="2021" name="Elife">
        <title>Chloroplast acquisition without the gene transfer in kleptoplastic sea slugs, Plakobranchus ocellatus.</title>
        <authorList>
            <person name="Maeda T."/>
            <person name="Takahashi S."/>
            <person name="Yoshida T."/>
            <person name="Shimamura S."/>
            <person name="Takaki Y."/>
            <person name="Nagai Y."/>
            <person name="Toyoda A."/>
            <person name="Suzuki Y."/>
            <person name="Arimoto A."/>
            <person name="Ishii H."/>
            <person name="Satoh N."/>
            <person name="Nishiyama T."/>
            <person name="Hasebe M."/>
            <person name="Maruyama T."/>
            <person name="Minagawa J."/>
            <person name="Obokata J."/>
            <person name="Shigenobu S."/>
        </authorList>
    </citation>
    <scope>NUCLEOTIDE SEQUENCE [LARGE SCALE GENOMIC DNA]</scope>
</reference>
<name>A0AAV4B0R0_9GAST</name>
<gene>
    <name evidence="1" type="ORF">PoB_004009900</name>
</gene>
<dbReference type="AlphaFoldDB" id="A0AAV4B0R0"/>
<keyword evidence="2" id="KW-1185">Reference proteome</keyword>
<evidence type="ECO:0000313" key="1">
    <source>
        <dbReference type="EMBL" id="GFO13594.1"/>
    </source>
</evidence>
<organism evidence="1 2">
    <name type="scientific">Plakobranchus ocellatus</name>
    <dbReference type="NCBI Taxonomy" id="259542"/>
    <lineage>
        <taxon>Eukaryota</taxon>
        <taxon>Metazoa</taxon>
        <taxon>Spiralia</taxon>
        <taxon>Lophotrochozoa</taxon>
        <taxon>Mollusca</taxon>
        <taxon>Gastropoda</taxon>
        <taxon>Heterobranchia</taxon>
        <taxon>Euthyneura</taxon>
        <taxon>Panpulmonata</taxon>
        <taxon>Sacoglossa</taxon>
        <taxon>Placobranchoidea</taxon>
        <taxon>Plakobranchidae</taxon>
        <taxon>Plakobranchus</taxon>
    </lineage>
</organism>
<comment type="caution">
    <text evidence="1">The sequence shown here is derived from an EMBL/GenBank/DDBJ whole genome shotgun (WGS) entry which is preliminary data.</text>
</comment>
<evidence type="ECO:0000313" key="2">
    <source>
        <dbReference type="Proteomes" id="UP000735302"/>
    </source>
</evidence>
<dbReference type="EMBL" id="BLXT01004491">
    <property type="protein sequence ID" value="GFO13594.1"/>
    <property type="molecule type" value="Genomic_DNA"/>
</dbReference>
<accession>A0AAV4B0R0</accession>
<protein>
    <submittedName>
        <fullName evidence="1">Uncharacterized protein</fullName>
    </submittedName>
</protein>
<sequence>MSGAGDMSPVYCITGRTNMRKIFAALLITPLSSRHTISLRGITIYSACRPLAFLQQDAEWRSSVPRSQVVKPPSHQTVDGFRSWSWSFPSLASALAIWFLMIPTWEGSHWTTVRSLNTFLLESASSTLLQRLSYLIQLV</sequence>